<proteinExistence type="predicted"/>
<keyword evidence="1" id="KW-0812">Transmembrane</keyword>
<dbReference type="EMBL" id="NQJD01000013">
    <property type="protein sequence ID" value="TAA74982.1"/>
    <property type="molecule type" value="Genomic_DNA"/>
</dbReference>
<reference evidence="2" key="1">
    <citation type="submission" date="2017-07" db="EMBL/GenBank/DDBJ databases">
        <title>The cable genome - Insights into the physiology and evolution of filamentous bacteria capable of sulfide oxidation via long distance electron transfer.</title>
        <authorList>
            <person name="Thorup C."/>
            <person name="Bjerg J.T."/>
            <person name="Schreiber L."/>
            <person name="Nielsen L.P."/>
            <person name="Kjeldsen K.U."/>
            <person name="Boesen T."/>
            <person name="Boggild A."/>
            <person name="Meysman F."/>
            <person name="Geelhoed J."/>
            <person name="Schramm A."/>
        </authorList>
    </citation>
    <scope>NUCLEOTIDE SEQUENCE [LARGE SCALE GENOMIC DNA]</scope>
    <source>
        <strain evidence="2">GS</strain>
    </source>
</reference>
<keyword evidence="1" id="KW-1133">Transmembrane helix</keyword>
<evidence type="ECO:0000256" key="1">
    <source>
        <dbReference type="SAM" id="Phobius"/>
    </source>
</evidence>
<name>A0A521G1T4_9BACT</name>
<protein>
    <submittedName>
        <fullName evidence="2">Uncharacterized protein</fullName>
    </submittedName>
</protein>
<dbReference type="AlphaFoldDB" id="A0A521G1T4"/>
<evidence type="ECO:0000313" key="3">
    <source>
        <dbReference type="Proteomes" id="UP000316238"/>
    </source>
</evidence>
<feature type="transmembrane region" description="Helical" evidence="1">
    <location>
        <begin position="12"/>
        <end position="31"/>
    </location>
</feature>
<dbReference type="Proteomes" id="UP000316238">
    <property type="component" value="Unassembled WGS sequence"/>
</dbReference>
<comment type="caution">
    <text evidence="2">The sequence shown here is derived from an EMBL/GenBank/DDBJ whole genome shotgun (WGS) entry which is preliminary data.</text>
</comment>
<organism evidence="2 3">
    <name type="scientific">Candidatus Electronema aureum</name>
    <dbReference type="NCBI Taxonomy" id="2005002"/>
    <lineage>
        <taxon>Bacteria</taxon>
        <taxon>Pseudomonadati</taxon>
        <taxon>Thermodesulfobacteriota</taxon>
        <taxon>Desulfobulbia</taxon>
        <taxon>Desulfobulbales</taxon>
        <taxon>Desulfobulbaceae</taxon>
        <taxon>Candidatus Electronema</taxon>
    </lineage>
</organism>
<sequence length="218" mass="25732">MLLTRYAKTLGLLLLLPLGWGLSLLPLLLVWPHLKFQLLLPALAVWAALYILPFPFLLRLIIHKVWFFHRHGEPVLQEMLEFMLLGINEIPNPVRAEKKGKKIRLSWHCDDPTWCRWMALARLRQQYELTLEFDTATRTVIMRDRVRAVDFSLCPVKVSFGLLTSTRFFCHVRSGPEWGISAFEQTTTENWRFKPQELKTPIFNTIIRNGWNVRFELY</sequence>
<keyword evidence="1" id="KW-0472">Membrane</keyword>
<keyword evidence="3" id="KW-1185">Reference proteome</keyword>
<gene>
    <name evidence="2" type="ORF">CDV28_11310</name>
</gene>
<feature type="transmembrane region" description="Helical" evidence="1">
    <location>
        <begin position="43"/>
        <end position="62"/>
    </location>
</feature>
<evidence type="ECO:0000313" key="2">
    <source>
        <dbReference type="EMBL" id="TAA74982.1"/>
    </source>
</evidence>
<accession>A0A521G1T4</accession>